<keyword evidence="4" id="KW-1185">Reference proteome</keyword>
<evidence type="ECO:0000313" key="4">
    <source>
        <dbReference type="Proteomes" id="UP001445335"/>
    </source>
</evidence>
<evidence type="ECO:0000256" key="1">
    <source>
        <dbReference type="SAM" id="MobiDB-lite"/>
    </source>
</evidence>
<name>A0AAW1R2G7_9CHLO</name>
<protein>
    <recommendedName>
        <fullName evidence="2">U-box domain-containing protein</fullName>
    </recommendedName>
</protein>
<dbReference type="PROSITE" id="PS51698">
    <property type="entry name" value="U_BOX"/>
    <property type="match status" value="1"/>
</dbReference>
<evidence type="ECO:0000259" key="2">
    <source>
        <dbReference type="PROSITE" id="PS51698"/>
    </source>
</evidence>
<sequence>MACASAFNLAAHKKFEPAASSESEEKAFFSSWLRAVEGHYVSAPATPLPPADAEMLDVCDVATFAPPHTLPPLRIPAAEPPVRTTSAVGDQVMAGGNSEPQAQALTERVGSLVNGLPMRVWVPEEFLDPVTGSLMLDPVTLLNSEATLDRMTLQAWLRDGNHCCPIDGTPLGNFICVRSNKALHERISAWAALRGINLEALYTLRHGMQNMPVPPRRPSTDGDRRRRHSARA</sequence>
<dbReference type="SUPFAM" id="SSF57850">
    <property type="entry name" value="RING/U-box"/>
    <property type="match status" value="1"/>
</dbReference>
<feature type="region of interest" description="Disordered" evidence="1">
    <location>
        <begin position="209"/>
        <end position="232"/>
    </location>
</feature>
<dbReference type="InterPro" id="IPR003613">
    <property type="entry name" value="Ubox_domain"/>
</dbReference>
<dbReference type="GO" id="GO:0016567">
    <property type="term" value="P:protein ubiquitination"/>
    <property type="evidence" value="ECO:0007669"/>
    <property type="project" value="InterPro"/>
</dbReference>
<reference evidence="3 4" key="1">
    <citation type="journal article" date="2024" name="Nat. Commun.">
        <title>Phylogenomics reveals the evolutionary origins of lichenization in chlorophyte algae.</title>
        <authorList>
            <person name="Puginier C."/>
            <person name="Libourel C."/>
            <person name="Otte J."/>
            <person name="Skaloud P."/>
            <person name="Haon M."/>
            <person name="Grisel S."/>
            <person name="Petersen M."/>
            <person name="Berrin J.G."/>
            <person name="Delaux P.M."/>
            <person name="Dal Grande F."/>
            <person name="Keller J."/>
        </authorList>
    </citation>
    <scope>NUCLEOTIDE SEQUENCE [LARGE SCALE GENOMIC DNA]</scope>
    <source>
        <strain evidence="3 4">SAG 245.80</strain>
    </source>
</reference>
<dbReference type="EMBL" id="JALJOU010000054">
    <property type="protein sequence ID" value="KAK9827971.1"/>
    <property type="molecule type" value="Genomic_DNA"/>
</dbReference>
<dbReference type="AlphaFoldDB" id="A0AAW1R2G7"/>
<accession>A0AAW1R2G7</accession>
<feature type="domain" description="U-box" evidence="2">
    <location>
        <begin position="121"/>
        <end position="197"/>
    </location>
</feature>
<dbReference type="InterPro" id="IPR013083">
    <property type="entry name" value="Znf_RING/FYVE/PHD"/>
</dbReference>
<comment type="caution">
    <text evidence="3">The sequence shown here is derived from an EMBL/GenBank/DDBJ whole genome shotgun (WGS) entry which is preliminary data.</text>
</comment>
<dbReference type="SMART" id="SM00504">
    <property type="entry name" value="Ubox"/>
    <property type="match status" value="1"/>
</dbReference>
<dbReference type="GO" id="GO:0004842">
    <property type="term" value="F:ubiquitin-protein transferase activity"/>
    <property type="evidence" value="ECO:0007669"/>
    <property type="project" value="InterPro"/>
</dbReference>
<dbReference type="Proteomes" id="UP001445335">
    <property type="component" value="Unassembled WGS sequence"/>
</dbReference>
<dbReference type="Gene3D" id="3.30.40.10">
    <property type="entry name" value="Zinc/RING finger domain, C3HC4 (zinc finger)"/>
    <property type="match status" value="1"/>
</dbReference>
<evidence type="ECO:0000313" key="3">
    <source>
        <dbReference type="EMBL" id="KAK9827971.1"/>
    </source>
</evidence>
<dbReference type="Pfam" id="PF04564">
    <property type="entry name" value="U-box"/>
    <property type="match status" value="1"/>
</dbReference>
<gene>
    <name evidence="3" type="ORF">WJX81_003382</name>
</gene>
<proteinExistence type="predicted"/>
<organism evidence="3 4">
    <name type="scientific">Elliptochloris bilobata</name>
    <dbReference type="NCBI Taxonomy" id="381761"/>
    <lineage>
        <taxon>Eukaryota</taxon>
        <taxon>Viridiplantae</taxon>
        <taxon>Chlorophyta</taxon>
        <taxon>core chlorophytes</taxon>
        <taxon>Trebouxiophyceae</taxon>
        <taxon>Trebouxiophyceae incertae sedis</taxon>
        <taxon>Elliptochloris clade</taxon>
        <taxon>Elliptochloris</taxon>
    </lineage>
</organism>